<evidence type="ECO:0000313" key="2">
    <source>
        <dbReference type="Proteomes" id="UP000570517"/>
    </source>
</evidence>
<evidence type="ECO:0008006" key="3">
    <source>
        <dbReference type="Google" id="ProtNLM"/>
    </source>
</evidence>
<proteinExistence type="predicted"/>
<sequence>MSKRYYGSRRGTRSFAELIEHHFTCEFARQRRLDQVGRATLWSILTVQQRISSLLVDWHKTSSV</sequence>
<name>A0A850PYE4_9MYCO</name>
<protein>
    <recommendedName>
        <fullName evidence="3">Transposase</fullName>
    </recommendedName>
</protein>
<dbReference type="EMBL" id="JABFYL010000048">
    <property type="protein sequence ID" value="NVN53040.1"/>
    <property type="molecule type" value="Genomic_DNA"/>
</dbReference>
<dbReference type="AlphaFoldDB" id="A0A850PYE4"/>
<gene>
    <name evidence="1" type="ORF">HLY00_5009</name>
</gene>
<reference evidence="1 2" key="1">
    <citation type="submission" date="2020-05" db="EMBL/GenBank/DDBJ databases">
        <title>Draft genome sequence of Mycobacterium hippocampi DL, isolated from European seabass, Dicentrarchus labrax, reared in fish farms.</title>
        <authorList>
            <person name="Stathopoulou P."/>
            <person name="Asimakis E."/>
            <person name="Tzokas K."/>
            <person name="Batargias C."/>
            <person name="Tsiamis G."/>
        </authorList>
    </citation>
    <scope>NUCLEOTIDE SEQUENCE [LARGE SCALE GENOMIC DNA]</scope>
    <source>
        <strain evidence="1 2">DL</strain>
    </source>
</reference>
<dbReference type="Proteomes" id="UP000570517">
    <property type="component" value="Unassembled WGS sequence"/>
</dbReference>
<evidence type="ECO:0000313" key="1">
    <source>
        <dbReference type="EMBL" id="NVN53040.1"/>
    </source>
</evidence>
<keyword evidence="2" id="KW-1185">Reference proteome</keyword>
<comment type="caution">
    <text evidence="1">The sequence shown here is derived from an EMBL/GenBank/DDBJ whole genome shotgun (WGS) entry which is preliminary data.</text>
</comment>
<accession>A0A850PYE4</accession>
<organism evidence="1 2">
    <name type="scientific">Mycolicibacterium hippocampi</name>
    <dbReference type="NCBI Taxonomy" id="659824"/>
    <lineage>
        <taxon>Bacteria</taxon>
        <taxon>Bacillati</taxon>
        <taxon>Actinomycetota</taxon>
        <taxon>Actinomycetes</taxon>
        <taxon>Mycobacteriales</taxon>
        <taxon>Mycobacteriaceae</taxon>
        <taxon>Mycolicibacterium</taxon>
    </lineage>
</organism>